<protein>
    <recommendedName>
        <fullName evidence="4">DNA methylase N-4/N-6 domain-containing protein</fullName>
    </recommendedName>
</protein>
<reference evidence="2 3" key="1">
    <citation type="submission" date="2020-07" db="EMBL/GenBank/DDBJ databases">
        <title>Complete Genome Sequence of an acetic acid bacterium, Acetobacter aceti JCM20276.</title>
        <authorList>
            <person name="Hirose Y."/>
            <person name="Mihara H."/>
        </authorList>
    </citation>
    <scope>NUCLEOTIDE SEQUENCE [LARGE SCALE GENOMIC DNA]</scope>
    <source>
        <strain evidence="2 3">JCM20276</strain>
    </source>
</reference>
<accession>A0A6S6PUR3</accession>
<dbReference type="GO" id="GO:0032259">
    <property type="term" value="P:methylation"/>
    <property type="evidence" value="ECO:0007669"/>
    <property type="project" value="InterPro"/>
</dbReference>
<dbReference type="REBASE" id="430851">
    <property type="entry name" value="M.Aac20276ORF34280P"/>
</dbReference>
<dbReference type="GO" id="GO:0008168">
    <property type="term" value="F:methyltransferase activity"/>
    <property type="evidence" value="ECO:0007669"/>
    <property type="project" value="InterPro"/>
</dbReference>
<dbReference type="InterPro" id="IPR002052">
    <property type="entry name" value="DNA_methylase_N6_adenine_CS"/>
</dbReference>
<gene>
    <name evidence="2" type="ORF">AAJCM20276_34280</name>
</gene>
<organism evidence="2 3">
    <name type="scientific">Acetobacter aceti</name>
    <dbReference type="NCBI Taxonomy" id="435"/>
    <lineage>
        <taxon>Bacteria</taxon>
        <taxon>Pseudomonadati</taxon>
        <taxon>Pseudomonadota</taxon>
        <taxon>Alphaproteobacteria</taxon>
        <taxon>Acetobacterales</taxon>
        <taxon>Acetobacteraceae</taxon>
        <taxon>Acetobacter</taxon>
        <taxon>Acetobacter subgen. Acetobacter</taxon>
    </lineage>
</organism>
<dbReference type="GO" id="GO:0003676">
    <property type="term" value="F:nucleic acid binding"/>
    <property type="evidence" value="ECO:0007669"/>
    <property type="project" value="InterPro"/>
</dbReference>
<dbReference type="Gene3D" id="3.40.50.150">
    <property type="entry name" value="Vaccinia Virus protein VP39"/>
    <property type="match status" value="1"/>
</dbReference>
<dbReference type="Proteomes" id="UP000515220">
    <property type="component" value="Chromosome"/>
</dbReference>
<evidence type="ECO:0008006" key="4">
    <source>
        <dbReference type="Google" id="ProtNLM"/>
    </source>
</evidence>
<dbReference type="RefSeq" id="WP_197974788.1">
    <property type="nucleotide sequence ID" value="NZ_AP023326.1"/>
</dbReference>
<evidence type="ECO:0000313" key="3">
    <source>
        <dbReference type="Proteomes" id="UP000515220"/>
    </source>
</evidence>
<evidence type="ECO:0000313" key="2">
    <source>
        <dbReference type="EMBL" id="BCI68804.1"/>
    </source>
</evidence>
<dbReference type="SUPFAM" id="SSF53335">
    <property type="entry name" value="S-adenosyl-L-methionine-dependent methyltransferases"/>
    <property type="match status" value="1"/>
</dbReference>
<dbReference type="InterPro" id="IPR029063">
    <property type="entry name" value="SAM-dependent_MTases_sf"/>
</dbReference>
<dbReference type="AlphaFoldDB" id="A0A6S6PUR3"/>
<evidence type="ECO:0000256" key="1">
    <source>
        <dbReference type="SAM" id="MobiDB-lite"/>
    </source>
</evidence>
<feature type="region of interest" description="Disordered" evidence="1">
    <location>
        <begin position="59"/>
        <end position="92"/>
    </location>
</feature>
<dbReference type="EMBL" id="AP023326">
    <property type="protein sequence ID" value="BCI68804.1"/>
    <property type="molecule type" value="Genomic_DNA"/>
</dbReference>
<sequence length="364" mass="40735">MADSLRDLILSLLPEDGSTIGNQRLLIALQEHLPKLKESRYQAERDELAAEGLLIKGKGRGGSVARAKPVVRSRSKSTSGQPHVSPTVGAPGANAYLYPDKAITRPDVGMEAQFSNKKAPKTYRYDSSLAPELAWDENGERDFAEWLLALIADAADKGEATVFAAPQVWQGTEERFTSLSQCAARLRSLTKPFLNWAGKAERQQITVPTLPLFVHERHSTQAILDTLQSHKAVGTNLDLFGDTGLDVADKLDAYEHKGPWTNRLVLGDSLQVMNSLLEYEGLGGQVQMLYFDPPYGVKYGSNFQPFVRKRDVKHGPDDQMIREPEMVKAYRDTWELGLHSYLTYLRDRLTLEHNPISLVHIQRR</sequence>
<name>A0A6S6PUR3_ACEAC</name>
<proteinExistence type="predicted"/>
<dbReference type="PROSITE" id="PS00092">
    <property type="entry name" value="N6_MTASE"/>
    <property type="match status" value="1"/>
</dbReference>